<dbReference type="Pfam" id="PF05929">
    <property type="entry name" value="Phage_GPO"/>
    <property type="match status" value="1"/>
</dbReference>
<dbReference type="AlphaFoldDB" id="A0AAP2AGS9"/>
<protein>
    <submittedName>
        <fullName evidence="2">GPO family capsid scaffolding protein</fullName>
    </submittedName>
</protein>
<feature type="region of interest" description="Disordered" evidence="1">
    <location>
        <begin position="214"/>
        <end position="242"/>
    </location>
</feature>
<evidence type="ECO:0000313" key="3">
    <source>
        <dbReference type="Proteomes" id="UP000653275"/>
    </source>
</evidence>
<dbReference type="EMBL" id="JAENMS010000015">
    <property type="protein sequence ID" value="MBL5936833.1"/>
    <property type="molecule type" value="Genomic_DNA"/>
</dbReference>
<organism evidence="2 3">
    <name type="scientific">Lelliottia amnigena</name>
    <name type="common">Enterobacter amnigenus</name>
    <dbReference type="NCBI Taxonomy" id="61646"/>
    <lineage>
        <taxon>Bacteria</taxon>
        <taxon>Pseudomonadati</taxon>
        <taxon>Pseudomonadota</taxon>
        <taxon>Gammaproteobacteria</taxon>
        <taxon>Enterobacterales</taxon>
        <taxon>Enterobacteriaceae</taxon>
        <taxon>Lelliottia</taxon>
    </lineage>
</organism>
<proteinExistence type="predicted"/>
<evidence type="ECO:0000256" key="1">
    <source>
        <dbReference type="SAM" id="MobiDB-lite"/>
    </source>
</evidence>
<dbReference type="InterPro" id="IPR009228">
    <property type="entry name" value="Capsid_scaffold_GpO"/>
</dbReference>
<dbReference type="Proteomes" id="UP000653275">
    <property type="component" value="Unassembled WGS sequence"/>
</dbReference>
<name>A0AAP2AGS9_LELAM</name>
<comment type="caution">
    <text evidence="2">The sequence shown here is derived from an EMBL/GenBank/DDBJ whole genome shotgun (WGS) entry which is preliminary data.</text>
</comment>
<sequence length="292" mass="33241">MPGLKTDWICVATAGKTVDGRDIKEEWLVDAAKSYDRSYYTALIWPRHHRYYNLGLVDELKSEKVNGVQKLFARLSPNNYLIQMNKEKQYLFSSIEIEPNFAESGKTYMYGLAVTDTPASVGTDMLHFSKNEGINVQEGNAEPLELKEPSSFISRLFERFTTHPDNTVDEQNSEEQDMTKEQFEQLTGLLSKQDEKFSVLETKMGELEKQFSVLSAGNNPDNGKNEKEPKPEIIPPSDDNDKNHFSQLMKMFEEQGKKTDALMTKFEVLEKDATRLPKGAPDADSVDNETFV</sequence>
<evidence type="ECO:0000313" key="2">
    <source>
        <dbReference type="EMBL" id="MBL5936833.1"/>
    </source>
</evidence>
<accession>A0AAP2AGS9</accession>
<reference evidence="2" key="1">
    <citation type="submission" date="2020-12" db="EMBL/GenBank/DDBJ databases">
        <title>Draft genome sequence of Enterobacter spp., Lelliottia spp. and Serratia spp. isolated from drinking water reservoirs and lakes.</title>
        <authorList>
            <person name="Reitter C."/>
            <person name="Neuhaus K."/>
            <person name="Huegler M."/>
        </authorList>
    </citation>
    <scope>NUCLEOTIDE SEQUENCE</scope>
    <source>
        <strain evidence="2">TZW15</strain>
    </source>
</reference>
<gene>
    <name evidence="2" type="ORF">I7V27_20580</name>
</gene>
<dbReference type="RefSeq" id="WP_202666413.1">
    <property type="nucleotide sequence ID" value="NZ_JAENMR010000016.1"/>
</dbReference>